<keyword evidence="2" id="KW-1185">Reference proteome</keyword>
<evidence type="ECO:0000313" key="1">
    <source>
        <dbReference type="EMBL" id="KAJ7515980.1"/>
    </source>
</evidence>
<organism evidence="1 2">
    <name type="scientific">Diphasiastrum complanatum</name>
    <name type="common">Issler's clubmoss</name>
    <name type="synonym">Lycopodium complanatum</name>
    <dbReference type="NCBI Taxonomy" id="34168"/>
    <lineage>
        <taxon>Eukaryota</taxon>
        <taxon>Viridiplantae</taxon>
        <taxon>Streptophyta</taxon>
        <taxon>Embryophyta</taxon>
        <taxon>Tracheophyta</taxon>
        <taxon>Lycopodiopsida</taxon>
        <taxon>Lycopodiales</taxon>
        <taxon>Lycopodiaceae</taxon>
        <taxon>Lycopodioideae</taxon>
        <taxon>Diphasiastrum</taxon>
    </lineage>
</organism>
<evidence type="ECO:0000313" key="2">
    <source>
        <dbReference type="Proteomes" id="UP001162992"/>
    </source>
</evidence>
<proteinExistence type="predicted"/>
<name>A0ACC2AEF7_DIPCM</name>
<comment type="caution">
    <text evidence="1">The sequence shown here is derived from an EMBL/GenBank/DDBJ whole genome shotgun (WGS) entry which is preliminary data.</text>
</comment>
<protein>
    <submittedName>
        <fullName evidence="1">Uncharacterized protein</fullName>
    </submittedName>
</protein>
<reference evidence="2" key="1">
    <citation type="journal article" date="2024" name="Proc. Natl. Acad. Sci. U.S.A.">
        <title>Extraordinary preservation of gene collinearity over three hundred million years revealed in homosporous lycophytes.</title>
        <authorList>
            <person name="Li C."/>
            <person name="Wickell D."/>
            <person name="Kuo L.Y."/>
            <person name="Chen X."/>
            <person name="Nie B."/>
            <person name="Liao X."/>
            <person name="Peng D."/>
            <person name="Ji J."/>
            <person name="Jenkins J."/>
            <person name="Williams M."/>
            <person name="Shu S."/>
            <person name="Plott C."/>
            <person name="Barry K."/>
            <person name="Rajasekar S."/>
            <person name="Grimwood J."/>
            <person name="Han X."/>
            <person name="Sun S."/>
            <person name="Hou Z."/>
            <person name="He W."/>
            <person name="Dai G."/>
            <person name="Sun C."/>
            <person name="Schmutz J."/>
            <person name="Leebens-Mack J.H."/>
            <person name="Li F.W."/>
            <person name="Wang L."/>
        </authorList>
    </citation>
    <scope>NUCLEOTIDE SEQUENCE [LARGE SCALE GENOMIC DNA]</scope>
    <source>
        <strain evidence="2">cv. PW_Plant_1</strain>
    </source>
</reference>
<sequence length="1060" mass="117833">MGPNEITKQVSMLAARIRNMPALQEIAKQRAKLPITSFKDEITLLVSNHQVVLVAGETGCGKTTQVPQFILDHMWSKGKACKIICTQPRRISAISVAERIATERGEPIGETVGYQIRLESKGGPHSSLMFCTNGVLLRKLVMARYHSKRSERQGSSENLEDELTGLDATHVIVDEIHERDCNADFLLVILKDLLNTSPDLRVVLMSATLDAERFSAYFNGCPVLRVPGFTYPVHVHYLEDVLALTEFRKNNNDGVLHDARRGESCLNKEDADAMDEALSFAWLNNEFELLMDMITESPDAGLNYQHSLTGATALMIAAGKGRVDDVSTILSLGANSSIVAKDGSTALDWALKYKQEKIAELIQCYEKQIRKSQSSEETELLDMYHKQSDQEEVDMSLIESLLVKICTTSDRSEQENGAILIFFPGWEDIMQCRERLLASSLFSNSSKFLLLPLHSMVPSAEQKKVFKRPPSGVRKVILATNIAETAITIDDVVCVIDSGRIKEKSYDPYTNVSTLQTSWVSKASAKQREGRAGRCLPGVCYHLFSKVREAALPEYQLPEMKRTPLEELCLKVKLLQPDGRIKDFLSKAVDPPLDLSIKNAVTLLQDIGALTEDEKVTKLGEQLGSLPVHPATSKMLLLAILLNCLDPALTIACAAGYREPFVLPTDPRQKKDAFSARQKLAEAYGGYSDHLAVVAAFDGWEAAKSRGQENRFCSQHFISPGIMVMLDGMRRQLQNELAQRGFVPKGQHPCSRNARDPGIVRAIVAAGMYPMVGRLLPPLPNGQKAVVQTARGEKVRIHQHSANFRLVHYDSKFGSSEQRLLVFDEITRGDSRVYIRNCTLLNPHPLLVLSTELVVAPLDPDSDDDELVDDDEMTDSEEEEINPTHKKRNNIMAAPEKRIAIILDRWLKYQATSVEAAQLYCLRERLLAALAFKITKPRSNLPAMLAAAVYTLACLLSFEGVLDPNSSSSPVLTTSKKLNSQQDQRSWFQELNTQRGSPDIPPSVNRTMSNGRGQSQSLISKQYVAVRDGRFTAQEQGRSELSETGRSSRGSRSSKRPRGR</sequence>
<dbReference type="EMBL" id="CM055113">
    <property type="protein sequence ID" value="KAJ7515980.1"/>
    <property type="molecule type" value="Genomic_DNA"/>
</dbReference>
<gene>
    <name evidence="1" type="ORF">O6H91_22G036900</name>
</gene>
<accession>A0ACC2AEF7</accession>
<dbReference type="Proteomes" id="UP001162992">
    <property type="component" value="Chromosome 22"/>
</dbReference>